<organism evidence="2 4">
    <name type="scientific">Xanthomonas citri pv. citri</name>
    <dbReference type="NCBI Taxonomy" id="611301"/>
    <lineage>
        <taxon>Bacteria</taxon>
        <taxon>Pseudomonadati</taxon>
        <taxon>Pseudomonadota</taxon>
        <taxon>Gammaproteobacteria</taxon>
        <taxon>Lysobacterales</taxon>
        <taxon>Lysobacteraceae</taxon>
        <taxon>Xanthomonas</taxon>
    </lineage>
</organism>
<dbReference type="KEGG" id="xcr:J163_01195"/>
<dbReference type="KEGG" id="xcm:J164_01195"/>
<reference evidence="2 4" key="1">
    <citation type="submission" date="2014-09" db="EMBL/GenBank/DDBJ databases">
        <authorList>
            <person name="Regsiter A."/>
        </authorList>
    </citation>
    <scope>NUCLEOTIDE SEQUENCE [LARGE SCALE GENOMIC DNA]</scope>
</reference>
<feature type="transmembrane region" description="Helical" evidence="1">
    <location>
        <begin position="38"/>
        <end position="57"/>
    </location>
</feature>
<dbReference type="GeneID" id="66910248"/>
<reference evidence="3" key="2">
    <citation type="submission" date="2020-01" db="EMBL/GenBank/DDBJ databases">
        <authorList>
            <person name="Richard D."/>
        </authorList>
    </citation>
    <scope>NUCLEOTIDE SEQUENCE</scope>
    <source>
        <strain evidence="3">JP541</strain>
    </source>
</reference>
<keyword evidence="1" id="KW-0472">Membrane</keyword>
<keyword evidence="4" id="KW-1185">Reference proteome</keyword>
<dbReference type="PATRIC" id="fig|434928.28.peg.1196"/>
<sequence>MNKEELTLLGTLGAVGALIGIAKLLVSDEPLKPRQVIGRALLHAGLGVASAGILVLIPGLGTAAIVGIACVFSSLGTSALEAAFNKYLKK</sequence>
<dbReference type="KEGG" id="xcf:J172_01190"/>
<keyword evidence="1" id="KW-0812">Transmembrane</keyword>
<accession>A0A0U5FA12</accession>
<dbReference type="KEGG" id="xcu:J159_01196"/>
<keyword evidence="1" id="KW-1133">Transmembrane helix</keyword>
<evidence type="ECO:0000313" key="4">
    <source>
        <dbReference type="Proteomes" id="UP000052230"/>
    </source>
</evidence>
<dbReference type="KEGG" id="xcn:J169_01195"/>
<name>A0A0U5FA12_XANCI</name>
<dbReference type="EMBL" id="CCXZ01000079">
    <property type="protein sequence ID" value="CEG15074.1"/>
    <property type="molecule type" value="Genomic_DNA"/>
</dbReference>
<evidence type="ECO:0000313" key="2">
    <source>
        <dbReference type="EMBL" id="CEG15074.1"/>
    </source>
</evidence>
<evidence type="ECO:0000256" key="1">
    <source>
        <dbReference type="SAM" id="Phobius"/>
    </source>
</evidence>
<comment type="caution">
    <text evidence="2">The sequence shown here is derived from an EMBL/GenBank/DDBJ whole genome shotgun (WGS) entry which is preliminary data.</text>
</comment>
<feature type="transmembrane region" description="Helical" evidence="1">
    <location>
        <begin position="6"/>
        <end position="26"/>
    </location>
</feature>
<dbReference type="EMBL" id="JAABFR010001138">
    <property type="protein sequence ID" value="MBD4337189.1"/>
    <property type="molecule type" value="Genomic_DNA"/>
</dbReference>
<protein>
    <submittedName>
        <fullName evidence="2">Phage-related protein</fullName>
    </submittedName>
</protein>
<dbReference type="Proteomes" id="UP000052230">
    <property type="component" value="Unassembled WGS sequence"/>
</dbReference>
<gene>
    <name evidence="2" type="primary">gpY</name>
    <name evidence="3" type="ORF">GUH15_14210</name>
    <name evidence="2" type="ORF">XAC3562_170025</name>
</gene>
<proteinExistence type="predicted"/>
<dbReference type="KEGG" id="xcw:J162_01195"/>
<dbReference type="Pfam" id="PF04550">
    <property type="entry name" value="Phage_holin_3_2"/>
    <property type="match status" value="1"/>
</dbReference>
<evidence type="ECO:0000313" key="3">
    <source>
        <dbReference type="EMBL" id="MBD4337189.1"/>
    </source>
</evidence>
<dbReference type="AlphaFoldDB" id="A0A0U5FA12"/>
<dbReference type="Proteomes" id="UP000653002">
    <property type="component" value="Unassembled WGS sequence"/>
</dbReference>
<dbReference type="RefSeq" id="WP_011050686.1">
    <property type="nucleotide sequence ID" value="NZ_CAVLHM010000029.1"/>
</dbReference>
<dbReference type="GO" id="GO:0044660">
    <property type="term" value="P:viral release via pore formation in host cell membrane"/>
    <property type="evidence" value="ECO:0007669"/>
    <property type="project" value="InterPro"/>
</dbReference>
<feature type="transmembrane region" description="Helical" evidence="1">
    <location>
        <begin position="63"/>
        <end position="84"/>
    </location>
</feature>
<dbReference type="InterPro" id="IPR007633">
    <property type="entry name" value="Phage_P2_Holin"/>
</dbReference>